<dbReference type="RefSeq" id="WP_108384832.1">
    <property type="nucleotide sequence ID" value="NZ_QBUD01000001.1"/>
</dbReference>
<name>A0A2T6KRI3_9RHOB</name>
<dbReference type="Proteomes" id="UP000244523">
    <property type="component" value="Unassembled WGS sequence"/>
</dbReference>
<protein>
    <submittedName>
        <fullName evidence="1">Uncharacterized protein</fullName>
    </submittedName>
</protein>
<comment type="caution">
    <text evidence="1">The sequence shown here is derived from an EMBL/GenBank/DDBJ whole genome shotgun (WGS) entry which is preliminary data.</text>
</comment>
<sequence>MSLSAFLYPILVTGAGIMAKTSATEFAKGAGKRAFEALMKRLKDDHGVASVALIDQAAEKEEYAAAIQADLDSPQISKDPEIKILADQLLAAIEAMPKEERQQFALDAEAIRAEGNQVFKDIEGVRAKEIVAGGDQTFEGISTKKD</sequence>
<keyword evidence="2" id="KW-1185">Reference proteome</keyword>
<dbReference type="EMBL" id="QBUD01000001">
    <property type="protein sequence ID" value="PUB19171.1"/>
    <property type="molecule type" value="Genomic_DNA"/>
</dbReference>
<organism evidence="1 2">
    <name type="scientific">Yoonia sediminilitoris</name>
    <dbReference type="NCBI Taxonomy" id="1286148"/>
    <lineage>
        <taxon>Bacteria</taxon>
        <taxon>Pseudomonadati</taxon>
        <taxon>Pseudomonadota</taxon>
        <taxon>Alphaproteobacteria</taxon>
        <taxon>Rhodobacterales</taxon>
        <taxon>Paracoccaceae</taxon>
        <taxon>Yoonia</taxon>
    </lineage>
</organism>
<proteinExistence type="predicted"/>
<reference evidence="1 2" key="1">
    <citation type="submission" date="2018-04" db="EMBL/GenBank/DDBJ databases">
        <title>Genomic Encyclopedia of Archaeal and Bacterial Type Strains, Phase II (KMG-II): from individual species to whole genera.</title>
        <authorList>
            <person name="Goeker M."/>
        </authorList>
    </citation>
    <scope>NUCLEOTIDE SEQUENCE [LARGE SCALE GENOMIC DNA]</scope>
    <source>
        <strain evidence="1 2">DSM 29955</strain>
    </source>
</reference>
<accession>A0A2T6KRI3</accession>
<evidence type="ECO:0000313" key="2">
    <source>
        <dbReference type="Proteomes" id="UP000244523"/>
    </source>
</evidence>
<evidence type="ECO:0000313" key="1">
    <source>
        <dbReference type="EMBL" id="PUB19171.1"/>
    </source>
</evidence>
<dbReference type="AlphaFoldDB" id="A0A2T6KRI3"/>
<gene>
    <name evidence="1" type="ORF">C8N45_101764</name>
</gene>